<dbReference type="EMBL" id="LT629804">
    <property type="protein sequence ID" value="SDU79676.1"/>
    <property type="molecule type" value="Genomic_DNA"/>
</dbReference>
<dbReference type="Proteomes" id="UP000214355">
    <property type="component" value="Chromosome I"/>
</dbReference>
<dbReference type="InterPro" id="IPR005135">
    <property type="entry name" value="Endo/exonuclease/phosphatase"/>
</dbReference>
<feature type="binding site" evidence="7">
    <location>
        <position position="278"/>
    </location>
    <ligand>
        <name>Mg(2+)</name>
        <dbReference type="ChEBI" id="CHEBI:18420"/>
        <label>1</label>
    </ligand>
</feature>
<feature type="site" description="Transition state stabilizer" evidence="8">
    <location>
        <position position="176"/>
    </location>
</feature>
<dbReference type="AlphaFoldDB" id="A0A1H2LGZ1"/>
<keyword evidence="7" id="KW-0464">Manganese</keyword>
<dbReference type="InterPro" id="IPR036691">
    <property type="entry name" value="Endo/exonu/phosph_ase_sf"/>
</dbReference>
<feature type="binding site" evidence="7">
    <location>
        <position position="7"/>
    </location>
    <ligand>
        <name>Mg(2+)</name>
        <dbReference type="ChEBI" id="CHEBI:18420"/>
        <label>1</label>
    </ligand>
</feature>
<evidence type="ECO:0000256" key="7">
    <source>
        <dbReference type="PIRSR" id="PIRSR604808-2"/>
    </source>
</evidence>
<dbReference type="Pfam" id="PF03372">
    <property type="entry name" value="Exo_endo_phos"/>
    <property type="match status" value="1"/>
</dbReference>
<keyword evidence="11" id="KW-1185">Reference proteome</keyword>
<feature type="binding site" evidence="7">
    <location>
        <position position="174"/>
    </location>
    <ligand>
        <name>Mg(2+)</name>
        <dbReference type="ChEBI" id="CHEBI:18420"/>
        <label>1</label>
    </ligand>
</feature>
<dbReference type="PROSITE" id="PS51435">
    <property type="entry name" value="AP_NUCLEASE_F1_4"/>
    <property type="match status" value="1"/>
</dbReference>
<evidence type="ECO:0000256" key="3">
    <source>
        <dbReference type="ARBA" id="ARBA00022723"/>
    </source>
</evidence>
<evidence type="ECO:0000313" key="10">
    <source>
        <dbReference type="EMBL" id="SDU79676.1"/>
    </source>
</evidence>
<feature type="domain" description="Endonuclease/exonuclease/phosphatase" evidence="9">
    <location>
        <begin position="4"/>
        <end position="278"/>
    </location>
</feature>
<dbReference type="PANTHER" id="PTHR43250">
    <property type="entry name" value="EXODEOXYRIBONUCLEASE III"/>
    <property type="match status" value="1"/>
</dbReference>
<reference evidence="11" key="1">
    <citation type="submission" date="2016-10" db="EMBL/GenBank/DDBJ databases">
        <authorList>
            <person name="Varghese N."/>
            <person name="Submissions S."/>
        </authorList>
    </citation>
    <scope>NUCLEOTIDE SEQUENCE [LARGE SCALE GENOMIC DNA]</scope>
    <source>
        <strain evidence="11">DSM 10002</strain>
    </source>
</reference>
<evidence type="ECO:0000256" key="8">
    <source>
        <dbReference type="PIRSR" id="PIRSR604808-3"/>
    </source>
</evidence>
<feature type="site" description="Interaction with DNA substrate" evidence="8">
    <location>
        <position position="278"/>
    </location>
</feature>
<comment type="cofactor">
    <cofactor evidence="1">
        <name>Mn(2+)</name>
        <dbReference type="ChEBI" id="CHEBI:29035"/>
    </cofactor>
</comment>
<organism evidence="10 11">
    <name type="scientific">Arcanobacterium phocae</name>
    <dbReference type="NCBI Taxonomy" id="131112"/>
    <lineage>
        <taxon>Bacteria</taxon>
        <taxon>Bacillati</taxon>
        <taxon>Actinomycetota</taxon>
        <taxon>Actinomycetes</taxon>
        <taxon>Actinomycetales</taxon>
        <taxon>Actinomycetaceae</taxon>
        <taxon>Arcanobacterium</taxon>
    </lineage>
</organism>
<dbReference type="PROSITE" id="PS00728">
    <property type="entry name" value="AP_NUCLEASE_F1_3"/>
    <property type="match status" value="1"/>
</dbReference>
<feature type="site" description="Important for catalytic activity" evidence="8">
    <location>
        <position position="248"/>
    </location>
</feature>
<dbReference type="InterPro" id="IPR020848">
    <property type="entry name" value="AP_endonuclease_F1_CS"/>
</dbReference>
<keyword evidence="4" id="KW-0378">Hydrolase</keyword>
<name>A0A1H2LGZ1_9ACTO</name>
<feature type="binding site" evidence="7">
    <location>
        <position position="277"/>
    </location>
    <ligand>
        <name>Mg(2+)</name>
        <dbReference type="ChEBI" id="CHEBI:18420"/>
        <label>1</label>
    </ligand>
</feature>
<evidence type="ECO:0000313" key="11">
    <source>
        <dbReference type="Proteomes" id="UP000214355"/>
    </source>
</evidence>
<feature type="binding site" evidence="7">
    <location>
        <position position="35"/>
    </location>
    <ligand>
        <name>Mg(2+)</name>
        <dbReference type="ChEBI" id="CHEBI:18420"/>
        <label>1</label>
    </ligand>
</feature>
<dbReference type="NCBIfam" id="TIGR00633">
    <property type="entry name" value="xth"/>
    <property type="match status" value="1"/>
</dbReference>
<evidence type="ECO:0000256" key="5">
    <source>
        <dbReference type="ARBA" id="ARBA00022842"/>
    </source>
</evidence>
<dbReference type="GO" id="GO:0004519">
    <property type="term" value="F:endonuclease activity"/>
    <property type="evidence" value="ECO:0007669"/>
    <property type="project" value="InterPro"/>
</dbReference>
<protein>
    <submittedName>
        <fullName evidence="10">Exodeoxyribonuclease-3</fullName>
    </submittedName>
</protein>
<keyword evidence="3 7" id="KW-0479">Metal-binding</keyword>
<evidence type="ECO:0000259" key="9">
    <source>
        <dbReference type="Pfam" id="PF03372"/>
    </source>
</evidence>
<evidence type="ECO:0000256" key="6">
    <source>
        <dbReference type="PIRSR" id="PIRSR604808-1"/>
    </source>
</evidence>
<dbReference type="SUPFAM" id="SSF56219">
    <property type="entry name" value="DNase I-like"/>
    <property type="match status" value="1"/>
</dbReference>
<dbReference type="GO" id="GO:0008311">
    <property type="term" value="F:double-stranded DNA 3'-5' DNA exonuclease activity"/>
    <property type="evidence" value="ECO:0007669"/>
    <property type="project" value="InterPro"/>
</dbReference>
<dbReference type="InterPro" id="IPR037493">
    <property type="entry name" value="ExoIII-like"/>
</dbReference>
<comment type="cofactor">
    <cofactor evidence="7">
        <name>Mg(2+)</name>
        <dbReference type="ChEBI" id="CHEBI:18420"/>
    </cofactor>
    <cofactor evidence="7">
        <name>Mn(2+)</name>
        <dbReference type="ChEBI" id="CHEBI:29035"/>
    </cofactor>
    <text evidence="7">Probably binds two magnesium or manganese ions per subunit.</text>
</comment>
<feature type="active site" evidence="6">
    <location>
        <position position="129"/>
    </location>
</feature>
<dbReference type="GO" id="GO:0046872">
    <property type="term" value="F:metal ion binding"/>
    <property type="evidence" value="ECO:0007669"/>
    <property type="project" value="UniProtKB-KW"/>
</dbReference>
<dbReference type="GeneID" id="65344701"/>
<dbReference type="GO" id="GO:0006281">
    <property type="term" value="P:DNA repair"/>
    <property type="evidence" value="ECO:0007669"/>
    <property type="project" value="InterPro"/>
</dbReference>
<dbReference type="GO" id="GO:0003677">
    <property type="term" value="F:DNA binding"/>
    <property type="evidence" value="ECO:0007669"/>
    <property type="project" value="InterPro"/>
</dbReference>
<evidence type="ECO:0000256" key="1">
    <source>
        <dbReference type="ARBA" id="ARBA00001936"/>
    </source>
</evidence>
<proteinExistence type="inferred from homology"/>
<dbReference type="STRING" id="131112.SAMN04489737_0964"/>
<keyword evidence="5 7" id="KW-0460">Magnesium</keyword>
<dbReference type="RefSeq" id="WP_091280503.1">
    <property type="nucleotide sequence ID" value="NZ_JABAPH010000004.1"/>
</dbReference>
<dbReference type="PANTHER" id="PTHR43250:SF2">
    <property type="entry name" value="EXODEOXYRIBONUCLEASE III"/>
    <property type="match status" value="1"/>
</dbReference>
<sequence>MLIATCNVNGIRAAVRKGIQEWITTTAPDVLLLQEVRAPEELVPSLVGENYRVYQQACDIKGRAGVAVAVKNGYAVSRVSIGLGADLPESDPGADARTFWDRPAEPGVDTGRWVEVDIPQLGTTFVSAYLHSGTATDEAKMAAKYSHLDRVSTRLVQLQQNRPADVPHVLVTGDFNIVHTELDITNWRSNHNKTSGVLDPEIAYLDKWMNEFGYVDVQRSLIGDEQAEYTWWSQRGKAFDNNVGWRIDYHLASAQLASVAQSVRIDRASSYDQRWSDHAPLLIDYEVNNA</sequence>
<feature type="binding site" evidence="7">
    <location>
        <position position="176"/>
    </location>
    <ligand>
        <name>Mg(2+)</name>
        <dbReference type="ChEBI" id="CHEBI:18420"/>
        <label>1</label>
    </ligand>
</feature>
<dbReference type="Gene3D" id="3.60.10.10">
    <property type="entry name" value="Endonuclease/exonuclease/phosphatase"/>
    <property type="match status" value="1"/>
</dbReference>
<gene>
    <name evidence="10" type="ORF">SAMN04489737_0964</name>
</gene>
<evidence type="ECO:0000256" key="2">
    <source>
        <dbReference type="ARBA" id="ARBA00007092"/>
    </source>
</evidence>
<evidence type="ECO:0000256" key="4">
    <source>
        <dbReference type="ARBA" id="ARBA00022801"/>
    </source>
</evidence>
<dbReference type="InterPro" id="IPR004808">
    <property type="entry name" value="AP_endonuc_1"/>
</dbReference>
<feature type="active site" description="Proton acceptor" evidence="6">
    <location>
        <position position="278"/>
    </location>
</feature>
<dbReference type="OrthoDB" id="9803914at2"/>
<accession>A0A1H2LGZ1</accession>
<feature type="active site" description="Proton donor/acceptor" evidence="6">
    <location>
        <position position="174"/>
    </location>
</feature>
<comment type="similarity">
    <text evidence="2">Belongs to the DNA repair enzymes AP/ExoA family.</text>
</comment>